<accession>A0A975P235</accession>
<reference evidence="2 3" key="1">
    <citation type="submission" date="2021-06" db="EMBL/GenBank/DDBJ databases">
        <title>Bradyrhizobium sp. S2-11-4 Genome sequencing.</title>
        <authorList>
            <person name="Jin L."/>
        </authorList>
    </citation>
    <scope>NUCLEOTIDE SEQUENCE [LARGE SCALE GENOMIC DNA]</scope>
    <source>
        <strain evidence="2 3">S2-11-4</strain>
    </source>
</reference>
<feature type="region of interest" description="Disordered" evidence="1">
    <location>
        <begin position="86"/>
        <end position="113"/>
    </location>
</feature>
<evidence type="ECO:0000256" key="1">
    <source>
        <dbReference type="SAM" id="MobiDB-lite"/>
    </source>
</evidence>
<name>A0A975P235_9BRAD</name>
<proteinExistence type="predicted"/>
<dbReference type="AlphaFoldDB" id="A0A975P235"/>
<organism evidence="2 3">
    <name type="scientific">Bradyrhizobium sediminis</name>
    <dbReference type="NCBI Taxonomy" id="2840469"/>
    <lineage>
        <taxon>Bacteria</taxon>
        <taxon>Pseudomonadati</taxon>
        <taxon>Pseudomonadota</taxon>
        <taxon>Alphaproteobacteria</taxon>
        <taxon>Hyphomicrobiales</taxon>
        <taxon>Nitrobacteraceae</taxon>
        <taxon>Bradyrhizobium</taxon>
    </lineage>
</organism>
<keyword evidence="3" id="KW-1185">Reference proteome</keyword>
<protein>
    <submittedName>
        <fullName evidence="2">Uncharacterized protein</fullName>
    </submittedName>
</protein>
<gene>
    <name evidence="2" type="ORF">KMZ93_04285</name>
</gene>
<evidence type="ECO:0000313" key="3">
    <source>
        <dbReference type="Proteomes" id="UP000676951"/>
    </source>
</evidence>
<evidence type="ECO:0000313" key="2">
    <source>
        <dbReference type="EMBL" id="QWG24154.1"/>
    </source>
</evidence>
<dbReference type="Proteomes" id="UP000676951">
    <property type="component" value="Chromosome"/>
</dbReference>
<dbReference type="RefSeq" id="WP_215604901.1">
    <property type="nucleotide sequence ID" value="NZ_CP076136.1"/>
</dbReference>
<dbReference type="EMBL" id="CP076136">
    <property type="protein sequence ID" value="QWG24154.1"/>
    <property type="molecule type" value="Genomic_DNA"/>
</dbReference>
<sequence length="113" mass="12531">MPIYRKQRGDRWYLYEQHSYREGKKVRTRSRYLGPADGAKDPFALEPGEVQADNAMQQWVANEGPERLQQEKQPAWSQEQFLADTSAAVVSGGESNTSGAAVGDDAADPTGEQ</sequence>